<dbReference type="InterPro" id="IPR048304">
    <property type="entry name" value="UbiD_Rift_dom"/>
</dbReference>
<evidence type="ECO:0000259" key="4">
    <source>
        <dbReference type="Pfam" id="PF20696"/>
    </source>
</evidence>
<dbReference type="InterPro" id="IPR049381">
    <property type="entry name" value="UbiD-like_C"/>
</dbReference>
<feature type="domain" description="3-octaprenyl-4-hydroxybenzoate carboxy-lyase-like C-terminal" evidence="4">
    <location>
        <begin position="326"/>
        <end position="448"/>
    </location>
</feature>
<comment type="caution">
    <text evidence="5">The sequence shown here is derived from an EMBL/GenBank/DDBJ whole genome shotgun (WGS) entry which is preliminary data.</text>
</comment>
<dbReference type="PANTHER" id="PTHR30108:SF17">
    <property type="entry name" value="FERULIC ACID DECARBOXYLASE 1"/>
    <property type="match status" value="1"/>
</dbReference>
<feature type="domain" description="3-octaprenyl-4-hydroxybenzoate carboxy-lyase-like Rift-related" evidence="2">
    <location>
        <begin position="119"/>
        <end position="320"/>
    </location>
</feature>
<dbReference type="InterPro" id="IPR002830">
    <property type="entry name" value="UbiD"/>
</dbReference>
<accession>A0ABV9I5M0</accession>
<proteinExistence type="inferred from homology"/>
<dbReference type="Proteomes" id="UP001595952">
    <property type="component" value="Unassembled WGS sequence"/>
</dbReference>
<organism evidence="5 6">
    <name type="scientific">Deinococcus hohokamensis</name>
    <dbReference type="NCBI Taxonomy" id="309883"/>
    <lineage>
        <taxon>Bacteria</taxon>
        <taxon>Thermotogati</taxon>
        <taxon>Deinococcota</taxon>
        <taxon>Deinococci</taxon>
        <taxon>Deinococcales</taxon>
        <taxon>Deinococcaceae</taxon>
        <taxon>Deinococcus</taxon>
    </lineage>
</organism>
<comment type="similarity">
    <text evidence="1">Belongs to the UbiD family.</text>
</comment>
<dbReference type="Gene3D" id="3.40.1670.10">
    <property type="entry name" value="UbiD C-terminal domain-like"/>
    <property type="match status" value="2"/>
</dbReference>
<sequence>MAFPDLRSFIQLLESRGDLLRIHTPVDRHLEITEIADRMVKRGGPALLFENVKGSDMPLAIGLLGTRERMALALGLPDLEALSTRVRHLMNIKMDGGVGGLLSNLPKLREVASLPPRRVRRAPVHEVIWRGDEVDLGKLPILHCWPLDGGPFLTLPLVITKDPITGERNMGMYRMQVMGPRETGMHWQRHKTGARHLANAGKLGQRLEVAVALGGDPALIYAASAPLPPVPGLDEFALAGYLRGQRSPVVRGVTVDLDVPANAEIVLEGYVDPNEAWQPEGPFGDHTGFYTLEDLYPRFHVTAITMRRDPVYPATIVGRPPVEDAYLIEATERLFLPAAQLILPEIVDYSMPPAGVAHNLVFVSIRKQFPGHAYKVAHGLLGLGQMMFAKVIVVVNEDVPVHDFEQVWRTVAQQAVPGRDTLPTRGPMDVLDHSSRAWSYGGKLIIDATTKRPEELGEGLTSRANDDAPAAHAAFTPRPSTNLPGAEGILAQRQTPDGYWFVAVNKTRADQGRALGAELAASPAAAGVRHLLLLDELTDVHDLNDVWWTVLNNIDPERDVWVSGDVLIWDGTRKLREEGFTRDWPQKIVMDPAVAARVDARWHLYGLPGTPEGPQGREGKTHDR</sequence>
<name>A0ABV9I5M0_9DEIO</name>
<evidence type="ECO:0000259" key="3">
    <source>
        <dbReference type="Pfam" id="PF20695"/>
    </source>
</evidence>
<dbReference type="PANTHER" id="PTHR30108">
    <property type="entry name" value="3-OCTAPRENYL-4-HYDROXYBENZOATE CARBOXY-LYASE-RELATED"/>
    <property type="match status" value="1"/>
</dbReference>
<gene>
    <name evidence="5" type="ORF">ACFO0D_04840</name>
</gene>
<evidence type="ECO:0000313" key="5">
    <source>
        <dbReference type="EMBL" id="MFC4637667.1"/>
    </source>
</evidence>
<dbReference type="InterPro" id="IPR049383">
    <property type="entry name" value="UbiD-like_N"/>
</dbReference>
<dbReference type="SUPFAM" id="SSF143968">
    <property type="entry name" value="UbiD C-terminal domain-like"/>
    <property type="match status" value="2"/>
</dbReference>
<evidence type="ECO:0000313" key="6">
    <source>
        <dbReference type="Proteomes" id="UP001595952"/>
    </source>
</evidence>
<dbReference type="SUPFAM" id="SSF50475">
    <property type="entry name" value="FMN-binding split barrel"/>
    <property type="match status" value="1"/>
</dbReference>
<dbReference type="Pfam" id="PF20695">
    <property type="entry name" value="UbiD_N"/>
    <property type="match status" value="1"/>
</dbReference>
<dbReference type="Pfam" id="PF20696">
    <property type="entry name" value="UbiD_C"/>
    <property type="match status" value="2"/>
</dbReference>
<dbReference type="EMBL" id="JBHSEI010000002">
    <property type="protein sequence ID" value="MFC4637667.1"/>
    <property type="molecule type" value="Genomic_DNA"/>
</dbReference>
<dbReference type="NCBIfam" id="TIGR03701">
    <property type="entry name" value="mena_SCO4490"/>
    <property type="match status" value="1"/>
</dbReference>
<feature type="domain" description="3-octaprenyl-4-hydroxybenzoate carboxy-lyase-like N-terminal" evidence="3">
    <location>
        <begin position="10"/>
        <end position="82"/>
    </location>
</feature>
<reference evidence="6" key="1">
    <citation type="journal article" date="2019" name="Int. J. Syst. Evol. Microbiol.">
        <title>The Global Catalogue of Microorganisms (GCM) 10K type strain sequencing project: providing services to taxonomists for standard genome sequencing and annotation.</title>
        <authorList>
            <consortium name="The Broad Institute Genomics Platform"/>
            <consortium name="The Broad Institute Genome Sequencing Center for Infectious Disease"/>
            <person name="Wu L."/>
            <person name="Ma J."/>
        </authorList>
    </citation>
    <scope>NUCLEOTIDE SEQUENCE [LARGE SCALE GENOMIC DNA]</scope>
    <source>
        <strain evidence="6">CCUG 55995</strain>
    </source>
</reference>
<evidence type="ECO:0000256" key="1">
    <source>
        <dbReference type="ARBA" id="ARBA00010021"/>
    </source>
</evidence>
<dbReference type="InterPro" id="IPR022390">
    <property type="entry name" value="HBDC"/>
</dbReference>
<dbReference type="Pfam" id="PF01977">
    <property type="entry name" value="UbiD"/>
    <property type="match status" value="1"/>
</dbReference>
<evidence type="ECO:0000259" key="2">
    <source>
        <dbReference type="Pfam" id="PF01977"/>
    </source>
</evidence>
<dbReference type="RefSeq" id="WP_380060704.1">
    <property type="nucleotide sequence ID" value="NZ_JBHSEI010000002.1"/>
</dbReference>
<keyword evidence="6" id="KW-1185">Reference proteome</keyword>
<protein>
    <submittedName>
        <fullName evidence="5">Menaquinone biosynthesis decarboxylase</fullName>
    </submittedName>
</protein>
<dbReference type="NCBIfam" id="TIGR00148">
    <property type="entry name" value="UbiD family decarboxylase"/>
    <property type="match status" value="1"/>
</dbReference>
<feature type="domain" description="3-octaprenyl-4-hydroxybenzoate carboxy-lyase-like C-terminal" evidence="4">
    <location>
        <begin position="500"/>
        <end position="565"/>
    </location>
</feature>